<reference evidence="1 2" key="1">
    <citation type="submission" date="2023-08" db="EMBL/GenBank/DDBJ databases">
        <authorList>
            <person name="Palmer J.M."/>
        </authorList>
    </citation>
    <scope>NUCLEOTIDE SEQUENCE [LARGE SCALE GENOMIC DNA]</scope>
    <source>
        <strain evidence="1 2">TWF481</strain>
    </source>
</reference>
<evidence type="ECO:0000313" key="1">
    <source>
        <dbReference type="EMBL" id="KAK6495069.1"/>
    </source>
</evidence>
<dbReference type="EMBL" id="JAVHJL010000013">
    <property type="protein sequence ID" value="KAK6495069.1"/>
    <property type="molecule type" value="Genomic_DNA"/>
</dbReference>
<sequence length="354" mass="39816">MYYGKDQMDYMYYIPGWKRMLVVPAHWETQTHGEAVGLAIDWVKYFDRWFPDFQDPAYSALTNMIIPDDGVNWMGVLRQALMAPTARGRFNVAVNILLCTLVDGGGDKKMGIDEVMGESRRAVGMMRDEGFMEKLSVVGFLEFNRRFYEIYRFARSVLDGLVCPVRDQFAPSFPLHMPMDLRSFGPPGDHEGVTTKNKDVTGALLRDGYRCIITGAVDYLSVREGKVECDADKGLNSPGFQPHSSGLRPRKIKMWQLLNMFNPGLSHLVSGSNIDGPDNLITLESSLAYIFERFELWFDCVDGVTTGKRLYRVVSRYPGVLGEDVYVTIDRSAGLHRLLDAHAHIANMAADGGV</sequence>
<comment type="caution">
    <text evidence="1">The sequence shown here is derived from an EMBL/GenBank/DDBJ whole genome shotgun (WGS) entry which is preliminary data.</text>
</comment>
<protein>
    <recommendedName>
        <fullName evidence="3">HNH nuclease domain-containing protein</fullName>
    </recommendedName>
</protein>
<name>A0AAV9VPE3_9PEZI</name>
<evidence type="ECO:0008006" key="3">
    <source>
        <dbReference type="Google" id="ProtNLM"/>
    </source>
</evidence>
<proteinExistence type="predicted"/>
<dbReference type="Proteomes" id="UP001370758">
    <property type="component" value="Unassembled WGS sequence"/>
</dbReference>
<gene>
    <name evidence="1" type="ORF">TWF481_003096</name>
</gene>
<keyword evidence="2" id="KW-1185">Reference proteome</keyword>
<evidence type="ECO:0000313" key="2">
    <source>
        <dbReference type="Proteomes" id="UP001370758"/>
    </source>
</evidence>
<dbReference type="AlphaFoldDB" id="A0AAV9VPE3"/>
<organism evidence="1 2">
    <name type="scientific">Arthrobotrys musiformis</name>
    <dbReference type="NCBI Taxonomy" id="47236"/>
    <lineage>
        <taxon>Eukaryota</taxon>
        <taxon>Fungi</taxon>
        <taxon>Dikarya</taxon>
        <taxon>Ascomycota</taxon>
        <taxon>Pezizomycotina</taxon>
        <taxon>Orbiliomycetes</taxon>
        <taxon>Orbiliales</taxon>
        <taxon>Orbiliaceae</taxon>
        <taxon>Arthrobotrys</taxon>
    </lineage>
</organism>
<accession>A0AAV9VPE3</accession>